<dbReference type="Proteomes" id="UP000032180">
    <property type="component" value="Chromosome 8"/>
</dbReference>
<dbReference type="Gramene" id="LPERR08G04920.1">
    <property type="protein sequence ID" value="LPERR08G04920.1"/>
    <property type="gene ID" value="LPERR08G04920"/>
</dbReference>
<reference evidence="3" key="2">
    <citation type="submission" date="2013-12" db="EMBL/GenBank/DDBJ databases">
        <authorList>
            <person name="Yu Y."/>
            <person name="Lee S."/>
            <person name="de Baynast K."/>
            <person name="Wissotski M."/>
            <person name="Liu L."/>
            <person name="Talag J."/>
            <person name="Goicoechea J."/>
            <person name="Angelova A."/>
            <person name="Jetty R."/>
            <person name="Kudrna D."/>
            <person name="Golser W."/>
            <person name="Rivera L."/>
            <person name="Zhang J."/>
            <person name="Wing R."/>
        </authorList>
    </citation>
    <scope>NUCLEOTIDE SEQUENCE</scope>
</reference>
<dbReference type="AlphaFoldDB" id="A0A0D9X543"/>
<name>A0A0D9X543_9ORYZ</name>
<accession>A0A0D9X543</accession>
<dbReference type="EnsemblPlants" id="LPERR08G04920.1">
    <property type="protein sequence ID" value="LPERR08G04920.1"/>
    <property type="gene ID" value="LPERR08G04920"/>
</dbReference>
<feature type="region of interest" description="Disordered" evidence="1">
    <location>
        <begin position="1"/>
        <end position="24"/>
    </location>
</feature>
<feature type="compositionally biased region" description="Low complexity" evidence="1">
    <location>
        <begin position="1"/>
        <end position="17"/>
    </location>
</feature>
<keyword evidence="3" id="KW-1185">Reference proteome</keyword>
<protein>
    <submittedName>
        <fullName evidence="2">Uncharacterized protein</fullName>
    </submittedName>
</protein>
<organism evidence="2 3">
    <name type="scientific">Leersia perrieri</name>
    <dbReference type="NCBI Taxonomy" id="77586"/>
    <lineage>
        <taxon>Eukaryota</taxon>
        <taxon>Viridiplantae</taxon>
        <taxon>Streptophyta</taxon>
        <taxon>Embryophyta</taxon>
        <taxon>Tracheophyta</taxon>
        <taxon>Spermatophyta</taxon>
        <taxon>Magnoliopsida</taxon>
        <taxon>Liliopsida</taxon>
        <taxon>Poales</taxon>
        <taxon>Poaceae</taxon>
        <taxon>BOP clade</taxon>
        <taxon>Oryzoideae</taxon>
        <taxon>Oryzeae</taxon>
        <taxon>Oryzinae</taxon>
        <taxon>Leersia</taxon>
    </lineage>
</organism>
<sequence length="101" mass="11100">MASSQSEASSPSSQPTSRAPIQPRVQGGSVDLVELGQPWGVGTVEVVIGRLAAINFEWYDPPTNSFLKELLGDLRDMVLSLRRAQKMMPFLVLMFAYGILF</sequence>
<reference evidence="2" key="3">
    <citation type="submission" date="2015-04" db="UniProtKB">
        <authorList>
            <consortium name="EnsemblPlants"/>
        </authorList>
    </citation>
    <scope>IDENTIFICATION</scope>
</reference>
<reference evidence="2 3" key="1">
    <citation type="submission" date="2012-08" db="EMBL/GenBank/DDBJ databases">
        <title>Oryza genome evolution.</title>
        <authorList>
            <person name="Wing R.A."/>
        </authorList>
    </citation>
    <scope>NUCLEOTIDE SEQUENCE</scope>
</reference>
<dbReference type="HOGENOM" id="CLU_2295744_0_0_1"/>
<evidence type="ECO:0000256" key="1">
    <source>
        <dbReference type="SAM" id="MobiDB-lite"/>
    </source>
</evidence>
<evidence type="ECO:0000313" key="3">
    <source>
        <dbReference type="Proteomes" id="UP000032180"/>
    </source>
</evidence>
<proteinExistence type="predicted"/>
<evidence type="ECO:0000313" key="2">
    <source>
        <dbReference type="EnsemblPlants" id="LPERR08G04920.1"/>
    </source>
</evidence>